<accession>A0A1C0AMU3</accession>
<dbReference type="Proteomes" id="UP000093501">
    <property type="component" value="Unassembled WGS sequence"/>
</dbReference>
<dbReference type="AlphaFoldDB" id="A0A1C0AMU3"/>
<dbReference type="InterPro" id="IPR012545">
    <property type="entry name" value="DUF1697"/>
</dbReference>
<reference evidence="2" key="1">
    <citation type="submission" date="2016-07" db="EMBL/GenBank/DDBJ databases">
        <authorList>
            <person name="Florea S."/>
            <person name="Webb J.S."/>
            <person name="Jaromczyk J."/>
            <person name="Schardl C.L."/>
        </authorList>
    </citation>
    <scope>NUCLEOTIDE SEQUENCE [LARGE SCALE GENOMIC DNA]</scope>
    <source>
        <strain evidence="2">IPBSL-7</strain>
    </source>
</reference>
<protein>
    <recommendedName>
        <fullName evidence="3">DUF1697 domain-containing protein</fullName>
    </recommendedName>
</protein>
<dbReference type="SUPFAM" id="SSF160379">
    <property type="entry name" value="SP0830-like"/>
    <property type="match status" value="1"/>
</dbReference>
<dbReference type="RefSeq" id="WP_068751173.1">
    <property type="nucleotide sequence ID" value="NZ_LR214441.1"/>
</dbReference>
<keyword evidence="2" id="KW-1185">Reference proteome</keyword>
<evidence type="ECO:0008006" key="3">
    <source>
        <dbReference type="Google" id="ProtNLM"/>
    </source>
</evidence>
<sequence length="192" mass="20112">MDIQVAFFRNMNLGQARSRSPRSAELLDAFTAAGATTAVNFQTNGTVIFTGDDPATLAESVVTRLTAVTGYADLVVVRSAAWLVDTVGHIDPGLTAGEFVLFDAPSLPDLVLPHVEPAATGELVVHALTRDHAVTSATGAGISAGPVLTRLIDVPVTCRGIPTMRRLVARLTTIAELQRTTQGSAGGPERPR</sequence>
<dbReference type="EMBL" id="MBQD01000020">
    <property type="protein sequence ID" value="OCL34490.1"/>
    <property type="molecule type" value="Genomic_DNA"/>
</dbReference>
<evidence type="ECO:0000313" key="1">
    <source>
        <dbReference type="EMBL" id="OCL34490.1"/>
    </source>
</evidence>
<dbReference type="Pfam" id="PF08002">
    <property type="entry name" value="DUF1697"/>
    <property type="match status" value="1"/>
</dbReference>
<evidence type="ECO:0000313" key="2">
    <source>
        <dbReference type="Proteomes" id="UP000093501"/>
    </source>
</evidence>
<gene>
    <name evidence="1" type="ORF">BCR15_01935</name>
</gene>
<name>A0A1C0AMU3_9ACTN</name>
<proteinExistence type="predicted"/>
<organism evidence="1 2">
    <name type="scientific">Tessaracoccus lapidicaptus</name>
    <dbReference type="NCBI Taxonomy" id="1427523"/>
    <lineage>
        <taxon>Bacteria</taxon>
        <taxon>Bacillati</taxon>
        <taxon>Actinomycetota</taxon>
        <taxon>Actinomycetes</taxon>
        <taxon>Propionibacteriales</taxon>
        <taxon>Propionibacteriaceae</taxon>
        <taxon>Tessaracoccus</taxon>
    </lineage>
</organism>
<comment type="caution">
    <text evidence="1">The sequence shown here is derived from an EMBL/GenBank/DDBJ whole genome shotgun (WGS) entry which is preliminary data.</text>
</comment>